<dbReference type="Gene3D" id="2.60.120.200">
    <property type="match status" value="1"/>
</dbReference>
<comment type="caution">
    <text evidence="8">The sequence shown here is derived from an EMBL/GenBank/DDBJ whole genome shotgun (WGS) entry which is preliminary data.</text>
</comment>
<comment type="similarity">
    <text evidence="1 6">Belongs to the glycosyl hydrolase 43 family.</text>
</comment>
<dbReference type="CDD" id="cd09000">
    <property type="entry name" value="GH43_SXA-like"/>
    <property type="match status" value="1"/>
</dbReference>
<evidence type="ECO:0000313" key="9">
    <source>
        <dbReference type="Proteomes" id="UP000588068"/>
    </source>
</evidence>
<dbReference type="PANTHER" id="PTHR42812">
    <property type="entry name" value="BETA-XYLOSIDASE"/>
    <property type="match status" value="1"/>
</dbReference>
<evidence type="ECO:0000256" key="5">
    <source>
        <dbReference type="PIRSR" id="PIRSR606710-2"/>
    </source>
</evidence>
<dbReference type="EC" id="3.2.1.37" evidence="8"/>
<protein>
    <submittedName>
        <fullName evidence="8">Xylan 1,4-beta-xylosidase</fullName>
        <ecNumber evidence="8">3.2.1.37</ecNumber>
    </submittedName>
</protein>
<dbReference type="Pfam" id="PF17851">
    <property type="entry name" value="GH43_C2"/>
    <property type="match status" value="1"/>
</dbReference>
<feature type="domain" description="Beta-xylosidase C-terminal Concanavalin A-like" evidence="7">
    <location>
        <begin position="316"/>
        <end position="519"/>
    </location>
</feature>
<dbReference type="InterPro" id="IPR013320">
    <property type="entry name" value="ConA-like_dom_sf"/>
</dbReference>
<dbReference type="AlphaFoldDB" id="A0A841HKX0"/>
<dbReference type="InterPro" id="IPR041542">
    <property type="entry name" value="GH43_C2"/>
</dbReference>
<dbReference type="GO" id="GO:0009044">
    <property type="term" value="F:xylan 1,4-beta-xylosidase activity"/>
    <property type="evidence" value="ECO:0007669"/>
    <property type="project" value="UniProtKB-EC"/>
</dbReference>
<keyword evidence="3 6" id="KW-0326">Glycosidase</keyword>
<dbReference type="Proteomes" id="UP000588068">
    <property type="component" value="Unassembled WGS sequence"/>
</dbReference>
<keyword evidence="2 6" id="KW-0378">Hydrolase</keyword>
<keyword evidence="9" id="KW-1185">Reference proteome</keyword>
<dbReference type="InterPro" id="IPR051795">
    <property type="entry name" value="Glycosyl_Hydrlase_43"/>
</dbReference>
<feature type="site" description="Important for catalytic activity, responsible for pKa modulation of the active site Glu and correct orientation of both the proton donor and substrate" evidence="5">
    <location>
        <position position="126"/>
    </location>
</feature>
<evidence type="ECO:0000256" key="2">
    <source>
        <dbReference type="ARBA" id="ARBA00022801"/>
    </source>
</evidence>
<evidence type="ECO:0000256" key="4">
    <source>
        <dbReference type="PIRSR" id="PIRSR606710-1"/>
    </source>
</evidence>
<dbReference type="InterPro" id="IPR023296">
    <property type="entry name" value="Glyco_hydro_beta-prop_sf"/>
</dbReference>
<dbReference type="InterPro" id="IPR006710">
    <property type="entry name" value="Glyco_hydro_43"/>
</dbReference>
<gene>
    <name evidence="8" type="ORF">HNQ60_002387</name>
</gene>
<proteinExistence type="inferred from homology"/>
<dbReference type="Pfam" id="PF04616">
    <property type="entry name" value="Glyco_hydro_43"/>
    <property type="match status" value="1"/>
</dbReference>
<sequence length="539" mass="60898">MIRNPILPGFNPDPSICRVGDDYYIATSTFEWYPGVQIHHSRNLVDWELIARPLNRAELLDMRGAPDSGGVWAPCLTWHDGLFHLVYTDVKRLDGNFKDTPNYLTTATHIDGPWSAPVYLNSSGFDPSLFHDVDGRKWLVNMIWDHRPDRSPFGGIVLQEYSPTERRLVGPTRTIFTGSDLGLAEGPHLYRFGEYYYLLTAEGGTGYNHAVTLARSKSLYGPYELHPDQHIVTARHSPDAELQRVGHGDIVQTPDGSFYMTHLCSRPLRSTRRSTLGRETALRRLTLDEDGWFRLHPSEHVPQPESPRRRYERDYAFAPATLPADFQWLRSPDPQSLFSLDAAPGRLRLYGRESVGSLFNQSLVARRQTHHCFEAETEVRFEPSNFQQAAGLICYYNSHKFHYVYVSWDERIGKHIGIMSCEADPSLACTLPIADALIPVQPGAPLRLRARVREHELLFSWALGEGPWHTIPVILDHSLLSDETGKGDSASFTGTFVGMCCQDLTGQRMPADFSSFAYRERDARDALDSARQVAAAEAI</sequence>
<evidence type="ECO:0000256" key="3">
    <source>
        <dbReference type="ARBA" id="ARBA00023295"/>
    </source>
</evidence>
<accession>A0A841HKX0</accession>
<dbReference type="PANTHER" id="PTHR42812:SF12">
    <property type="entry name" value="BETA-XYLOSIDASE-RELATED"/>
    <property type="match status" value="1"/>
</dbReference>
<name>A0A841HKX0_9GAMM</name>
<evidence type="ECO:0000256" key="6">
    <source>
        <dbReference type="RuleBase" id="RU361187"/>
    </source>
</evidence>
<evidence type="ECO:0000313" key="8">
    <source>
        <dbReference type="EMBL" id="MBB6093506.1"/>
    </source>
</evidence>
<dbReference type="SUPFAM" id="SSF75005">
    <property type="entry name" value="Arabinanase/levansucrase/invertase"/>
    <property type="match status" value="1"/>
</dbReference>
<evidence type="ECO:0000259" key="7">
    <source>
        <dbReference type="Pfam" id="PF17851"/>
    </source>
</evidence>
<feature type="active site" description="Proton donor" evidence="4">
    <location>
        <position position="185"/>
    </location>
</feature>
<dbReference type="Gene3D" id="2.115.10.20">
    <property type="entry name" value="Glycosyl hydrolase domain, family 43"/>
    <property type="match status" value="1"/>
</dbReference>
<reference evidence="8 9" key="1">
    <citation type="submission" date="2020-08" db="EMBL/GenBank/DDBJ databases">
        <title>Genomic Encyclopedia of Type Strains, Phase IV (KMG-IV): sequencing the most valuable type-strain genomes for metagenomic binning, comparative biology and taxonomic classification.</title>
        <authorList>
            <person name="Goeker M."/>
        </authorList>
    </citation>
    <scope>NUCLEOTIDE SEQUENCE [LARGE SCALE GENOMIC DNA]</scope>
    <source>
        <strain evidence="8 9">DSM 26723</strain>
    </source>
</reference>
<organism evidence="8 9">
    <name type="scientific">Povalibacter uvarum</name>
    <dbReference type="NCBI Taxonomy" id="732238"/>
    <lineage>
        <taxon>Bacteria</taxon>
        <taxon>Pseudomonadati</taxon>
        <taxon>Pseudomonadota</taxon>
        <taxon>Gammaproteobacteria</taxon>
        <taxon>Steroidobacterales</taxon>
        <taxon>Steroidobacteraceae</taxon>
        <taxon>Povalibacter</taxon>
    </lineage>
</organism>
<dbReference type="RefSeq" id="WP_184331992.1">
    <property type="nucleotide sequence ID" value="NZ_JACHHZ010000003.1"/>
</dbReference>
<dbReference type="SUPFAM" id="SSF49899">
    <property type="entry name" value="Concanavalin A-like lectins/glucanases"/>
    <property type="match status" value="1"/>
</dbReference>
<dbReference type="GO" id="GO:0005975">
    <property type="term" value="P:carbohydrate metabolic process"/>
    <property type="evidence" value="ECO:0007669"/>
    <property type="project" value="InterPro"/>
</dbReference>
<dbReference type="EMBL" id="JACHHZ010000003">
    <property type="protein sequence ID" value="MBB6093506.1"/>
    <property type="molecule type" value="Genomic_DNA"/>
</dbReference>
<evidence type="ECO:0000256" key="1">
    <source>
        <dbReference type="ARBA" id="ARBA00009865"/>
    </source>
</evidence>
<feature type="active site" description="Proton acceptor" evidence="4">
    <location>
        <position position="13"/>
    </location>
</feature>